<dbReference type="Proteomes" id="UP000199657">
    <property type="component" value="Unassembled WGS sequence"/>
</dbReference>
<organism evidence="6 7">
    <name type="scientific">Aquisalimonas asiatica</name>
    <dbReference type="NCBI Taxonomy" id="406100"/>
    <lineage>
        <taxon>Bacteria</taxon>
        <taxon>Pseudomonadati</taxon>
        <taxon>Pseudomonadota</taxon>
        <taxon>Gammaproteobacteria</taxon>
        <taxon>Chromatiales</taxon>
        <taxon>Ectothiorhodospiraceae</taxon>
        <taxon>Aquisalimonas</taxon>
    </lineage>
</organism>
<dbReference type="PROSITE" id="PS50887">
    <property type="entry name" value="GGDEF"/>
    <property type="match status" value="1"/>
</dbReference>
<dbReference type="GO" id="GO:0005886">
    <property type="term" value="C:plasma membrane"/>
    <property type="evidence" value="ECO:0007669"/>
    <property type="project" value="TreeGrafter"/>
</dbReference>
<dbReference type="InterPro" id="IPR050469">
    <property type="entry name" value="Diguanylate_Cyclase"/>
</dbReference>
<sequence>MNPRRRLRYTLAAAFALLVTALGTASWLFVDNAGRYIGADYTAFASNLVRGQHETSLLRYQTETLLAHPRPEHREQLLSTLAVIRSREHTTRHGLEQRELDPDAYGPVVAEFDDVNARLPRLESLVDRAVDHPEVHEELDMLAMEVEDTLAFIYSQLHQINHAAAAEQRRMTRWLSIAVVTLGVLVLAIIGVLLWTIDKVVGQKTALERLTVTDSLTGLPNRRAMVQRMEQTLSLAQRNGRPVSLALIDADHFKTINDQDGHPVGDAVLRALAQHLGQQVRQTDLLARIGGEEFGLLMPETDEHGAHELCERLRDSVESLPLPVIRSGPTLTVSIGVATGHPDRGINFNTLYLKADQALYAAKHAGRNRVVSQP</sequence>
<name>A0A1H8V7A9_9GAMM</name>
<dbReference type="SMART" id="SM00267">
    <property type="entry name" value="GGDEF"/>
    <property type="match status" value="1"/>
</dbReference>
<keyword evidence="4" id="KW-0812">Transmembrane</keyword>
<dbReference type="EC" id="2.7.7.65" evidence="2"/>
<keyword evidence="7" id="KW-1185">Reference proteome</keyword>
<dbReference type="STRING" id="406100.SAMN04488052_11056"/>
<dbReference type="FunFam" id="3.30.70.270:FF:000001">
    <property type="entry name" value="Diguanylate cyclase domain protein"/>
    <property type="match status" value="1"/>
</dbReference>
<comment type="cofactor">
    <cofactor evidence="1">
        <name>Mg(2+)</name>
        <dbReference type="ChEBI" id="CHEBI:18420"/>
    </cofactor>
</comment>
<reference evidence="6 7" key="1">
    <citation type="submission" date="2016-10" db="EMBL/GenBank/DDBJ databases">
        <authorList>
            <person name="de Groot N.N."/>
        </authorList>
    </citation>
    <scope>NUCLEOTIDE SEQUENCE [LARGE SCALE GENOMIC DNA]</scope>
    <source>
        <strain evidence="6 7">CGMCC 1.6291</strain>
    </source>
</reference>
<dbReference type="SUPFAM" id="SSF55073">
    <property type="entry name" value="Nucleotide cyclase"/>
    <property type="match status" value="1"/>
</dbReference>
<proteinExistence type="predicted"/>
<dbReference type="RefSeq" id="WP_091645713.1">
    <property type="nucleotide sequence ID" value="NZ_FOEG01000010.1"/>
</dbReference>
<dbReference type="OrthoDB" id="9812260at2"/>
<evidence type="ECO:0000259" key="5">
    <source>
        <dbReference type="PROSITE" id="PS50887"/>
    </source>
</evidence>
<dbReference type="InterPro" id="IPR043128">
    <property type="entry name" value="Rev_trsase/Diguanyl_cyclase"/>
</dbReference>
<keyword evidence="4" id="KW-1133">Transmembrane helix</keyword>
<gene>
    <name evidence="6" type="ORF">SAMN04488052_11056</name>
</gene>
<dbReference type="GO" id="GO:0043709">
    <property type="term" value="P:cell adhesion involved in single-species biofilm formation"/>
    <property type="evidence" value="ECO:0007669"/>
    <property type="project" value="TreeGrafter"/>
</dbReference>
<dbReference type="PANTHER" id="PTHR45138">
    <property type="entry name" value="REGULATORY COMPONENTS OF SENSORY TRANSDUCTION SYSTEM"/>
    <property type="match status" value="1"/>
</dbReference>
<evidence type="ECO:0000313" key="7">
    <source>
        <dbReference type="Proteomes" id="UP000199657"/>
    </source>
</evidence>
<accession>A0A1H8V7A9</accession>
<dbReference type="Gene3D" id="3.30.70.270">
    <property type="match status" value="1"/>
</dbReference>
<dbReference type="CDD" id="cd01949">
    <property type="entry name" value="GGDEF"/>
    <property type="match status" value="1"/>
</dbReference>
<dbReference type="InterPro" id="IPR029787">
    <property type="entry name" value="Nucleotide_cyclase"/>
</dbReference>
<dbReference type="GO" id="GO:1902201">
    <property type="term" value="P:negative regulation of bacterial-type flagellum-dependent cell motility"/>
    <property type="evidence" value="ECO:0007669"/>
    <property type="project" value="TreeGrafter"/>
</dbReference>
<evidence type="ECO:0000256" key="2">
    <source>
        <dbReference type="ARBA" id="ARBA00012528"/>
    </source>
</evidence>
<evidence type="ECO:0000313" key="6">
    <source>
        <dbReference type="EMBL" id="SEP11241.1"/>
    </source>
</evidence>
<dbReference type="InterPro" id="IPR000160">
    <property type="entry name" value="GGDEF_dom"/>
</dbReference>
<protein>
    <recommendedName>
        <fullName evidence="2">diguanylate cyclase</fullName>
        <ecNumber evidence="2">2.7.7.65</ecNumber>
    </recommendedName>
</protein>
<evidence type="ECO:0000256" key="4">
    <source>
        <dbReference type="SAM" id="Phobius"/>
    </source>
</evidence>
<feature type="domain" description="GGDEF" evidence="5">
    <location>
        <begin position="241"/>
        <end position="374"/>
    </location>
</feature>
<feature type="transmembrane region" description="Helical" evidence="4">
    <location>
        <begin position="174"/>
        <end position="197"/>
    </location>
</feature>
<evidence type="ECO:0000256" key="3">
    <source>
        <dbReference type="ARBA" id="ARBA00034247"/>
    </source>
</evidence>
<keyword evidence="4" id="KW-0472">Membrane</keyword>
<evidence type="ECO:0000256" key="1">
    <source>
        <dbReference type="ARBA" id="ARBA00001946"/>
    </source>
</evidence>
<dbReference type="EMBL" id="FOEG01000010">
    <property type="protein sequence ID" value="SEP11241.1"/>
    <property type="molecule type" value="Genomic_DNA"/>
</dbReference>
<dbReference type="AlphaFoldDB" id="A0A1H8V7A9"/>
<dbReference type="Pfam" id="PF00990">
    <property type="entry name" value="GGDEF"/>
    <property type="match status" value="1"/>
</dbReference>
<comment type="catalytic activity">
    <reaction evidence="3">
        <text>2 GTP = 3',3'-c-di-GMP + 2 diphosphate</text>
        <dbReference type="Rhea" id="RHEA:24898"/>
        <dbReference type="ChEBI" id="CHEBI:33019"/>
        <dbReference type="ChEBI" id="CHEBI:37565"/>
        <dbReference type="ChEBI" id="CHEBI:58805"/>
        <dbReference type="EC" id="2.7.7.65"/>
    </reaction>
</comment>
<dbReference type="NCBIfam" id="TIGR00254">
    <property type="entry name" value="GGDEF"/>
    <property type="match status" value="1"/>
</dbReference>
<dbReference type="GO" id="GO:0052621">
    <property type="term" value="F:diguanylate cyclase activity"/>
    <property type="evidence" value="ECO:0007669"/>
    <property type="project" value="UniProtKB-EC"/>
</dbReference>
<dbReference type="PANTHER" id="PTHR45138:SF9">
    <property type="entry name" value="DIGUANYLATE CYCLASE DGCM-RELATED"/>
    <property type="match status" value="1"/>
</dbReference>